<feature type="transmembrane region" description="Helical" evidence="1">
    <location>
        <begin position="43"/>
        <end position="66"/>
    </location>
</feature>
<keyword evidence="1" id="KW-0472">Membrane</keyword>
<name>A0A3S4SVH6_MYCCI</name>
<evidence type="ECO:0000313" key="2">
    <source>
        <dbReference type="EMBL" id="VEG44269.1"/>
    </source>
</evidence>
<keyword evidence="1" id="KW-1133">Transmembrane helix</keyword>
<evidence type="ECO:0000313" key="3">
    <source>
        <dbReference type="Proteomes" id="UP000282551"/>
    </source>
</evidence>
<keyword evidence="1" id="KW-0812">Transmembrane</keyword>
<protein>
    <submittedName>
        <fullName evidence="2">Uncharacterized protein</fullName>
    </submittedName>
</protein>
<organism evidence="2 3">
    <name type="scientific">Mycolicibacterium chitae</name>
    <name type="common">Mycobacterium chitae</name>
    <dbReference type="NCBI Taxonomy" id="1792"/>
    <lineage>
        <taxon>Bacteria</taxon>
        <taxon>Bacillati</taxon>
        <taxon>Actinomycetota</taxon>
        <taxon>Actinomycetes</taxon>
        <taxon>Mycobacteriales</taxon>
        <taxon>Mycobacteriaceae</taxon>
        <taxon>Mycolicibacterium</taxon>
    </lineage>
</organism>
<evidence type="ECO:0000256" key="1">
    <source>
        <dbReference type="SAM" id="Phobius"/>
    </source>
</evidence>
<proteinExistence type="predicted"/>
<dbReference type="EMBL" id="LR134355">
    <property type="protein sequence ID" value="VEG44269.1"/>
    <property type="molecule type" value="Genomic_DNA"/>
</dbReference>
<gene>
    <name evidence="2" type="ORF">NCTC10485_00109</name>
</gene>
<sequence length="67" mass="7086">MIDLTGGSFDSTAWYGAMTTQPMGPHSGAQPSHWYSSTCNKSYVLALLRAGVVALVLLGILAVIVLF</sequence>
<reference evidence="2 3" key="1">
    <citation type="submission" date="2018-12" db="EMBL/GenBank/DDBJ databases">
        <authorList>
            <consortium name="Pathogen Informatics"/>
        </authorList>
    </citation>
    <scope>NUCLEOTIDE SEQUENCE [LARGE SCALE GENOMIC DNA]</scope>
    <source>
        <strain evidence="2 3">NCTC10485</strain>
    </source>
</reference>
<keyword evidence="3" id="KW-1185">Reference proteome</keyword>
<dbReference type="Proteomes" id="UP000282551">
    <property type="component" value="Chromosome"/>
</dbReference>
<dbReference type="AlphaFoldDB" id="A0A3S4SVH6"/>
<accession>A0A3S4SVH6</accession>